<gene>
    <name evidence="10" type="ordered locus">MLP_03110</name>
</gene>
<dbReference type="InterPro" id="IPR004634">
    <property type="entry name" value="Pept_S49_pIV"/>
</dbReference>
<dbReference type="InterPro" id="IPR047272">
    <property type="entry name" value="S49_SppA_C"/>
</dbReference>
<dbReference type="eggNOG" id="COG0616">
    <property type="taxonomic scope" value="Bacteria"/>
</dbReference>
<keyword evidence="6" id="KW-0472">Membrane</keyword>
<dbReference type="STRING" id="1032480.MLP_03110"/>
<dbReference type="PANTHER" id="PTHR33209:SF1">
    <property type="entry name" value="PEPTIDASE S49 DOMAIN-CONTAINING PROTEIN"/>
    <property type="match status" value="1"/>
</dbReference>
<evidence type="ECO:0000256" key="1">
    <source>
        <dbReference type="ARBA" id="ARBA00004370"/>
    </source>
</evidence>
<dbReference type="GO" id="GO:0016020">
    <property type="term" value="C:membrane"/>
    <property type="evidence" value="ECO:0007669"/>
    <property type="project" value="UniProtKB-SubCell"/>
</dbReference>
<dbReference type="InterPro" id="IPR002142">
    <property type="entry name" value="Peptidase_S49"/>
</dbReference>
<name>F5XIZ9_MICPN</name>
<evidence type="ECO:0000256" key="3">
    <source>
        <dbReference type="ARBA" id="ARBA00022670"/>
    </source>
</evidence>
<evidence type="ECO:0000256" key="8">
    <source>
        <dbReference type="SAM" id="MobiDB-lite"/>
    </source>
</evidence>
<dbReference type="EC" id="3.4.21.-" evidence="10"/>
<dbReference type="SUPFAM" id="SSF52096">
    <property type="entry name" value="ClpP/crotonase"/>
    <property type="match status" value="2"/>
</dbReference>
<evidence type="ECO:0000259" key="9">
    <source>
        <dbReference type="Pfam" id="PF01343"/>
    </source>
</evidence>
<dbReference type="HOGENOM" id="CLU_008856_1_0_11"/>
<dbReference type="EMBL" id="AP012204">
    <property type="protein sequence ID" value="BAK33325.1"/>
    <property type="molecule type" value="Genomic_DNA"/>
</dbReference>
<evidence type="ECO:0000256" key="4">
    <source>
        <dbReference type="ARBA" id="ARBA00022801"/>
    </source>
</evidence>
<sequence length="568" mass="61210">MAPAPIDLDQRRSDDRPQHPNSQHRRFHRSSIILELDLTQPLVEPDPADPLAPLLSRGQRQLRPTIKALHEAAADHRVVGLLAKVGGPLSWATVHELRRGLQAFLDVGKPTVAWAESFPDGAAGTGAYVLASGFGEVWLQPGGGLGLLGVSIETTFLRGAFDKLGMEPQLGQRYEYKNAADRFTRTEFTEPHRESMEALAASVYADAIALIAAGRSMTPERVRELVDTGPRTAEEALAARLVDRLGYRDEVLASFRAHVGDDAELLFADRWKPRRRLRLPARRRGHLALVEVRGGIGSGRSRPGPIGGQTGSDTVASQLRAALEDDRAHGVLLRVNSPGGSAVASEVIWREVCRVKEAGKPVVVSMGDVAASGGYYVSCAATTIVALPTTLTGSIGVLGGKFVISGLLDRLGLSTGAVHEGEHARMWSARRGFDDGERERLDAELDAIYAAFVAKVAAGRGRTVAEIEPLARGRVWTGRDAYDRGLVDQLGGLREAVTTARRLAELPADAPLVPAVHLPVIARLSQPRNSDDPRALVREVVPSAAELKALTELDTGGIQLRMPEIRLR</sequence>
<evidence type="ECO:0000256" key="5">
    <source>
        <dbReference type="ARBA" id="ARBA00022825"/>
    </source>
</evidence>
<feature type="active site" description="Proton donor/acceptor" evidence="7">
    <location>
        <position position="177"/>
    </location>
</feature>
<dbReference type="OrthoDB" id="9764363at2"/>
<proteinExistence type="inferred from homology"/>
<dbReference type="InterPro" id="IPR047217">
    <property type="entry name" value="S49_SppA_67K_type_N"/>
</dbReference>
<feature type="compositionally biased region" description="Basic and acidic residues" evidence="8">
    <location>
        <begin position="8"/>
        <end position="18"/>
    </location>
</feature>
<evidence type="ECO:0000256" key="7">
    <source>
        <dbReference type="PIRSR" id="PIRSR001217-1"/>
    </source>
</evidence>
<organism evidence="10 11">
    <name type="scientific">Microlunatus phosphovorus (strain ATCC 700054 / DSM 10555 / JCM 9379 / NBRC 101784 / NCIMB 13414 / VKM Ac-1990 / NM-1)</name>
    <dbReference type="NCBI Taxonomy" id="1032480"/>
    <lineage>
        <taxon>Bacteria</taxon>
        <taxon>Bacillati</taxon>
        <taxon>Actinomycetota</taxon>
        <taxon>Actinomycetes</taxon>
        <taxon>Propionibacteriales</taxon>
        <taxon>Propionibacteriaceae</taxon>
        <taxon>Microlunatus</taxon>
    </lineage>
</organism>
<dbReference type="Gene3D" id="3.90.226.10">
    <property type="entry name" value="2-enoyl-CoA Hydratase, Chain A, domain 1"/>
    <property type="match status" value="3"/>
</dbReference>
<comment type="similarity">
    <text evidence="2">Belongs to the peptidase S49 family.</text>
</comment>
<dbReference type="InterPro" id="IPR029045">
    <property type="entry name" value="ClpP/crotonase-like_dom_sf"/>
</dbReference>
<comment type="subcellular location">
    <subcellularLocation>
        <location evidence="1">Membrane</location>
    </subcellularLocation>
</comment>
<dbReference type="AlphaFoldDB" id="F5XIZ9"/>
<keyword evidence="4 10" id="KW-0378">Hydrolase</keyword>
<dbReference type="GO" id="GO:0006465">
    <property type="term" value="P:signal peptide processing"/>
    <property type="evidence" value="ECO:0007669"/>
    <property type="project" value="InterPro"/>
</dbReference>
<keyword evidence="3" id="KW-0645">Protease</keyword>
<dbReference type="GO" id="GO:0008236">
    <property type="term" value="F:serine-type peptidase activity"/>
    <property type="evidence" value="ECO:0007669"/>
    <property type="project" value="UniProtKB-KW"/>
</dbReference>
<feature type="active site" description="Nucleophile" evidence="7">
    <location>
        <position position="372"/>
    </location>
</feature>
<reference evidence="10 11" key="1">
    <citation type="submission" date="2011-05" db="EMBL/GenBank/DDBJ databases">
        <title>Whole genome sequence of Microlunatus phosphovorus NM-1.</title>
        <authorList>
            <person name="Hosoyama A."/>
            <person name="Sasaki K."/>
            <person name="Harada T."/>
            <person name="Igarashi R."/>
            <person name="Kawakoshi A."/>
            <person name="Sasagawa M."/>
            <person name="Fukada J."/>
            <person name="Nakamura S."/>
            <person name="Katano Y."/>
            <person name="Hanada S."/>
            <person name="Kamagata Y."/>
            <person name="Nakamura N."/>
            <person name="Yamazaki S."/>
            <person name="Fujita N."/>
        </authorList>
    </citation>
    <scope>NUCLEOTIDE SEQUENCE [LARGE SCALE GENOMIC DNA]</scope>
    <source>
        <strain evidence="11">ATCC 700054 / DSM 10555 / JCM 9379 / NBRC 101784 / NCIMB 13414 / VKM Ac-1990 / NM-1</strain>
    </source>
</reference>
<keyword evidence="11" id="KW-1185">Reference proteome</keyword>
<feature type="region of interest" description="Disordered" evidence="8">
    <location>
        <begin position="1"/>
        <end position="26"/>
    </location>
</feature>
<dbReference type="Proteomes" id="UP000007947">
    <property type="component" value="Chromosome"/>
</dbReference>
<feature type="domain" description="Peptidase S49" evidence="9">
    <location>
        <begin position="104"/>
        <end position="258"/>
    </location>
</feature>
<dbReference type="Pfam" id="PF01343">
    <property type="entry name" value="Peptidase_S49"/>
    <property type="match status" value="2"/>
</dbReference>
<dbReference type="CDD" id="cd07018">
    <property type="entry name" value="S49_SppA_67K_type"/>
    <property type="match status" value="1"/>
</dbReference>
<dbReference type="InterPro" id="IPR004635">
    <property type="entry name" value="Pept_S49_SppA"/>
</dbReference>
<feature type="domain" description="Peptidase S49" evidence="9">
    <location>
        <begin position="356"/>
        <end position="506"/>
    </location>
</feature>
<dbReference type="MEROPS" id="S49.A08"/>
<evidence type="ECO:0000256" key="6">
    <source>
        <dbReference type="ARBA" id="ARBA00023136"/>
    </source>
</evidence>
<protein>
    <submittedName>
        <fullName evidence="10">Putative signal peptide peptidase</fullName>
        <ecNumber evidence="10">3.4.21.-</ecNumber>
    </submittedName>
</protein>
<evidence type="ECO:0000313" key="11">
    <source>
        <dbReference type="Proteomes" id="UP000007947"/>
    </source>
</evidence>
<evidence type="ECO:0000256" key="2">
    <source>
        <dbReference type="ARBA" id="ARBA00008683"/>
    </source>
</evidence>
<keyword evidence="5" id="KW-0720">Serine protease</keyword>
<dbReference type="NCBIfam" id="TIGR00706">
    <property type="entry name" value="SppA_dom"/>
    <property type="match status" value="1"/>
</dbReference>
<evidence type="ECO:0000313" key="10">
    <source>
        <dbReference type="EMBL" id="BAK33325.1"/>
    </source>
</evidence>
<dbReference type="PANTHER" id="PTHR33209">
    <property type="entry name" value="PROTEASE 4"/>
    <property type="match status" value="1"/>
</dbReference>
<dbReference type="PIRSF" id="PIRSF001217">
    <property type="entry name" value="Protease_4_SppA"/>
    <property type="match status" value="1"/>
</dbReference>
<accession>F5XIZ9</accession>
<dbReference type="CDD" id="cd07023">
    <property type="entry name" value="S49_Sppa_N_C"/>
    <property type="match status" value="1"/>
</dbReference>
<dbReference type="KEGG" id="mph:MLP_03110"/>